<dbReference type="InterPro" id="IPR001789">
    <property type="entry name" value="Sig_transdc_resp-reg_receiver"/>
</dbReference>
<dbReference type="eggNOG" id="COG3706">
    <property type="taxonomic scope" value="Bacteria"/>
</dbReference>
<evidence type="ECO:0000256" key="1">
    <source>
        <dbReference type="PROSITE-ProRule" id="PRU00169"/>
    </source>
</evidence>
<evidence type="ECO:0000313" key="4">
    <source>
        <dbReference type="EMBL" id="AFZ21474.1"/>
    </source>
</evidence>
<dbReference type="GO" id="GO:0005886">
    <property type="term" value="C:plasma membrane"/>
    <property type="evidence" value="ECO:0007669"/>
    <property type="project" value="TreeGrafter"/>
</dbReference>
<dbReference type="Pfam" id="PF00072">
    <property type="entry name" value="Response_reg"/>
    <property type="match status" value="1"/>
</dbReference>
<organism evidence="4 5">
    <name type="scientific">Allocoleopsis franciscana PCC 7113</name>
    <dbReference type="NCBI Taxonomy" id="1173027"/>
    <lineage>
        <taxon>Bacteria</taxon>
        <taxon>Bacillati</taxon>
        <taxon>Cyanobacteriota</taxon>
        <taxon>Cyanophyceae</taxon>
        <taxon>Coleofasciculales</taxon>
        <taxon>Coleofasciculaceae</taxon>
        <taxon>Allocoleopsis</taxon>
        <taxon>Allocoleopsis franciscana</taxon>
    </lineage>
</organism>
<dbReference type="Proteomes" id="UP000010471">
    <property type="component" value="Chromosome"/>
</dbReference>
<dbReference type="InterPro" id="IPR029787">
    <property type="entry name" value="Nucleotide_cyclase"/>
</dbReference>
<dbReference type="InterPro" id="IPR050469">
    <property type="entry name" value="Diguanylate_Cyclase"/>
</dbReference>
<dbReference type="SMART" id="SM00448">
    <property type="entry name" value="REC"/>
    <property type="match status" value="1"/>
</dbReference>
<dbReference type="FunFam" id="3.30.70.270:FF:000001">
    <property type="entry name" value="Diguanylate cyclase domain protein"/>
    <property type="match status" value="1"/>
</dbReference>
<dbReference type="InterPro" id="IPR043128">
    <property type="entry name" value="Rev_trsase/Diguanyl_cyclase"/>
</dbReference>
<keyword evidence="5" id="KW-1185">Reference proteome</keyword>
<dbReference type="PATRIC" id="fig|1173027.3.peg.6494"/>
<dbReference type="GO" id="GO:0000160">
    <property type="term" value="P:phosphorelay signal transduction system"/>
    <property type="evidence" value="ECO:0007669"/>
    <property type="project" value="InterPro"/>
</dbReference>
<evidence type="ECO:0000313" key="5">
    <source>
        <dbReference type="Proteomes" id="UP000010471"/>
    </source>
</evidence>
<dbReference type="Pfam" id="PF00990">
    <property type="entry name" value="GGDEF"/>
    <property type="match status" value="1"/>
</dbReference>
<dbReference type="SMART" id="SM00267">
    <property type="entry name" value="GGDEF"/>
    <property type="match status" value="1"/>
</dbReference>
<sequence>MTYYEIPLVVQRAVSKKPMVSEISADRCTPIQQTSPLILVADDDKITRLMLHKVLKREGYSVVEASQGDECLEVYKHTQPSLILLDAMMPVMDGFECCTTLQSFPGSEHIPVLMITALDDQASVDRAFEVGASDYITKPINLAVLRQRVRILIEKSRLYRELEQANQKLLHLATIDSLTQVSNRRSFDEYLSREWQRMAREFSPISLILCDVDFFKNYNDTYGHPCGDACLKAVARTISESVKRPADLVARYGGEEFAVILPNTEGIGAAHIAHNIQSKIRALKIPHANSDVSEYVTVSIGIASLFPTSESIADTLIAAADRALYRAKAQGRNCLIFSTNC</sequence>
<dbReference type="AlphaFoldDB" id="K9WNW4"/>
<dbReference type="CDD" id="cd01949">
    <property type="entry name" value="GGDEF"/>
    <property type="match status" value="1"/>
</dbReference>
<dbReference type="Gene3D" id="3.30.70.270">
    <property type="match status" value="1"/>
</dbReference>
<dbReference type="KEGG" id="mic:Mic7113_5861"/>
<feature type="domain" description="Response regulatory" evidence="2">
    <location>
        <begin position="37"/>
        <end position="153"/>
    </location>
</feature>
<dbReference type="NCBIfam" id="TIGR00254">
    <property type="entry name" value="GGDEF"/>
    <property type="match status" value="1"/>
</dbReference>
<keyword evidence="1" id="KW-0597">Phosphoprotein</keyword>
<dbReference type="STRING" id="1173027.Mic7113_5861"/>
<gene>
    <name evidence="4" type="ORF">Mic7113_5861</name>
</gene>
<evidence type="ECO:0000259" key="2">
    <source>
        <dbReference type="PROSITE" id="PS50110"/>
    </source>
</evidence>
<proteinExistence type="predicted"/>
<dbReference type="PROSITE" id="PS50887">
    <property type="entry name" value="GGDEF"/>
    <property type="match status" value="1"/>
</dbReference>
<dbReference type="SUPFAM" id="SSF52172">
    <property type="entry name" value="CheY-like"/>
    <property type="match status" value="1"/>
</dbReference>
<dbReference type="HOGENOM" id="CLU_000445_11_28_3"/>
<evidence type="ECO:0000259" key="3">
    <source>
        <dbReference type="PROSITE" id="PS50887"/>
    </source>
</evidence>
<dbReference type="PANTHER" id="PTHR45138">
    <property type="entry name" value="REGULATORY COMPONENTS OF SENSORY TRANSDUCTION SYSTEM"/>
    <property type="match status" value="1"/>
</dbReference>
<accession>K9WNW4</accession>
<dbReference type="GO" id="GO:0052621">
    <property type="term" value="F:diguanylate cyclase activity"/>
    <property type="evidence" value="ECO:0007669"/>
    <property type="project" value="TreeGrafter"/>
</dbReference>
<name>K9WNW4_9CYAN</name>
<protein>
    <submittedName>
        <fullName evidence="4">Diguanylate cyclase (GGDEF) domain-containing protein</fullName>
    </submittedName>
</protein>
<dbReference type="GO" id="GO:1902201">
    <property type="term" value="P:negative regulation of bacterial-type flagellum-dependent cell motility"/>
    <property type="evidence" value="ECO:0007669"/>
    <property type="project" value="TreeGrafter"/>
</dbReference>
<dbReference type="InterPro" id="IPR011006">
    <property type="entry name" value="CheY-like_superfamily"/>
</dbReference>
<dbReference type="GO" id="GO:0043709">
    <property type="term" value="P:cell adhesion involved in single-species biofilm formation"/>
    <property type="evidence" value="ECO:0007669"/>
    <property type="project" value="TreeGrafter"/>
</dbReference>
<feature type="domain" description="GGDEF" evidence="3">
    <location>
        <begin position="203"/>
        <end position="340"/>
    </location>
</feature>
<dbReference type="PROSITE" id="PS50110">
    <property type="entry name" value="RESPONSE_REGULATORY"/>
    <property type="match status" value="1"/>
</dbReference>
<dbReference type="PANTHER" id="PTHR45138:SF9">
    <property type="entry name" value="DIGUANYLATE CYCLASE DGCM-RELATED"/>
    <property type="match status" value="1"/>
</dbReference>
<dbReference type="SUPFAM" id="SSF55073">
    <property type="entry name" value="Nucleotide cyclase"/>
    <property type="match status" value="1"/>
</dbReference>
<feature type="modified residue" description="4-aspartylphosphate" evidence="1">
    <location>
        <position position="86"/>
    </location>
</feature>
<dbReference type="InterPro" id="IPR000160">
    <property type="entry name" value="GGDEF_dom"/>
</dbReference>
<reference evidence="4 5" key="1">
    <citation type="submission" date="2012-06" db="EMBL/GenBank/DDBJ databases">
        <title>Finished chromosome of genome of Microcoleus sp. PCC 7113.</title>
        <authorList>
            <consortium name="US DOE Joint Genome Institute"/>
            <person name="Gugger M."/>
            <person name="Coursin T."/>
            <person name="Rippka R."/>
            <person name="Tandeau De Marsac N."/>
            <person name="Huntemann M."/>
            <person name="Wei C.-L."/>
            <person name="Han J."/>
            <person name="Detter J.C."/>
            <person name="Han C."/>
            <person name="Tapia R."/>
            <person name="Chen A."/>
            <person name="Kyrpides N."/>
            <person name="Mavromatis K."/>
            <person name="Markowitz V."/>
            <person name="Szeto E."/>
            <person name="Ivanova N."/>
            <person name="Pagani I."/>
            <person name="Pati A."/>
            <person name="Goodwin L."/>
            <person name="Nordberg H.P."/>
            <person name="Cantor M.N."/>
            <person name="Hua S.X."/>
            <person name="Woyke T."/>
            <person name="Kerfeld C.A."/>
        </authorList>
    </citation>
    <scope>NUCLEOTIDE SEQUENCE [LARGE SCALE GENOMIC DNA]</scope>
    <source>
        <strain evidence="4 5">PCC 7113</strain>
    </source>
</reference>
<dbReference type="EMBL" id="CP003630">
    <property type="protein sequence ID" value="AFZ21474.1"/>
    <property type="molecule type" value="Genomic_DNA"/>
</dbReference>
<dbReference type="Gene3D" id="3.40.50.2300">
    <property type="match status" value="1"/>
</dbReference>